<keyword evidence="3 5" id="KW-0238">DNA-binding</keyword>
<dbReference type="SUPFAM" id="SSF46894">
    <property type="entry name" value="C-terminal effector domain of the bipartite response regulators"/>
    <property type="match status" value="1"/>
</dbReference>
<dbReference type="SMART" id="SM01043">
    <property type="entry name" value="BTAD"/>
    <property type="match status" value="1"/>
</dbReference>
<evidence type="ECO:0000313" key="8">
    <source>
        <dbReference type="Proteomes" id="UP000601223"/>
    </source>
</evidence>
<dbReference type="Gene3D" id="1.10.10.10">
    <property type="entry name" value="Winged helix-like DNA-binding domain superfamily/Winged helix DNA-binding domain"/>
    <property type="match status" value="1"/>
</dbReference>
<evidence type="ECO:0000313" key="7">
    <source>
        <dbReference type="EMBL" id="GIF80456.1"/>
    </source>
</evidence>
<evidence type="ECO:0000256" key="5">
    <source>
        <dbReference type="PROSITE-ProRule" id="PRU01091"/>
    </source>
</evidence>
<organism evidence="7 8">
    <name type="scientific">Catellatospora bangladeshensis</name>
    <dbReference type="NCBI Taxonomy" id="310355"/>
    <lineage>
        <taxon>Bacteria</taxon>
        <taxon>Bacillati</taxon>
        <taxon>Actinomycetota</taxon>
        <taxon>Actinomycetes</taxon>
        <taxon>Micromonosporales</taxon>
        <taxon>Micromonosporaceae</taxon>
        <taxon>Catellatospora</taxon>
    </lineage>
</organism>
<keyword evidence="4" id="KW-0804">Transcription</keyword>
<dbReference type="GO" id="GO:0000160">
    <property type="term" value="P:phosphorelay signal transduction system"/>
    <property type="evidence" value="ECO:0007669"/>
    <property type="project" value="InterPro"/>
</dbReference>
<keyword evidence="2" id="KW-0805">Transcription regulation</keyword>
<dbReference type="GO" id="GO:0003677">
    <property type="term" value="F:DNA binding"/>
    <property type="evidence" value="ECO:0007669"/>
    <property type="project" value="UniProtKB-UniRule"/>
</dbReference>
<dbReference type="GO" id="GO:0006355">
    <property type="term" value="P:regulation of DNA-templated transcription"/>
    <property type="evidence" value="ECO:0007669"/>
    <property type="project" value="InterPro"/>
</dbReference>
<feature type="DNA-binding region" description="OmpR/PhoB-type" evidence="5">
    <location>
        <begin position="1"/>
        <end position="93"/>
    </location>
</feature>
<keyword evidence="8" id="KW-1185">Reference proteome</keyword>
<reference evidence="7 8" key="1">
    <citation type="submission" date="2021-01" db="EMBL/GenBank/DDBJ databases">
        <title>Whole genome shotgun sequence of Catellatospora bangladeshensis NBRC 107357.</title>
        <authorList>
            <person name="Komaki H."/>
            <person name="Tamura T."/>
        </authorList>
    </citation>
    <scope>NUCLEOTIDE SEQUENCE [LARGE SCALE GENOMIC DNA]</scope>
    <source>
        <strain evidence="7 8">NBRC 107357</strain>
    </source>
</reference>
<accession>A0A8J3NIJ9</accession>
<dbReference type="Pfam" id="PF00486">
    <property type="entry name" value="Trans_reg_C"/>
    <property type="match status" value="1"/>
</dbReference>
<evidence type="ECO:0000256" key="3">
    <source>
        <dbReference type="ARBA" id="ARBA00023125"/>
    </source>
</evidence>
<dbReference type="InterPro" id="IPR005158">
    <property type="entry name" value="BTAD"/>
</dbReference>
<proteinExistence type="inferred from homology"/>
<dbReference type="CDD" id="cd15831">
    <property type="entry name" value="BTAD"/>
    <property type="match status" value="1"/>
</dbReference>
<feature type="domain" description="OmpR/PhoB-type" evidence="6">
    <location>
        <begin position="1"/>
        <end position="93"/>
    </location>
</feature>
<dbReference type="SUPFAM" id="SSF48452">
    <property type="entry name" value="TPR-like"/>
    <property type="match status" value="1"/>
</dbReference>
<name>A0A8J3NIJ9_9ACTN</name>
<comment type="caution">
    <text evidence="7">The sequence shown here is derived from an EMBL/GenBank/DDBJ whole genome shotgun (WGS) entry which is preliminary data.</text>
</comment>
<evidence type="ECO:0000259" key="6">
    <source>
        <dbReference type="PROSITE" id="PS51755"/>
    </source>
</evidence>
<dbReference type="PANTHER" id="PTHR35807">
    <property type="entry name" value="TRANSCRIPTIONAL REGULATOR REDD-RELATED"/>
    <property type="match status" value="1"/>
</dbReference>
<comment type="similarity">
    <text evidence="1">Belongs to the AfsR/DnrI/RedD regulatory family.</text>
</comment>
<dbReference type="Pfam" id="PF03704">
    <property type="entry name" value="BTAD"/>
    <property type="match status" value="1"/>
</dbReference>
<dbReference type="InterPro" id="IPR036388">
    <property type="entry name" value="WH-like_DNA-bd_sf"/>
</dbReference>
<dbReference type="InterPro" id="IPR011990">
    <property type="entry name" value="TPR-like_helical_dom_sf"/>
</dbReference>
<evidence type="ECO:0000256" key="1">
    <source>
        <dbReference type="ARBA" id="ARBA00005820"/>
    </source>
</evidence>
<gene>
    <name evidence="7" type="ORF">Cba03nite_18050</name>
</gene>
<dbReference type="AlphaFoldDB" id="A0A8J3NIJ9"/>
<evidence type="ECO:0000256" key="4">
    <source>
        <dbReference type="ARBA" id="ARBA00023163"/>
    </source>
</evidence>
<dbReference type="PROSITE" id="PS51755">
    <property type="entry name" value="OMPR_PHOB"/>
    <property type="match status" value="1"/>
</dbReference>
<dbReference type="InterPro" id="IPR016032">
    <property type="entry name" value="Sig_transdc_resp-reg_C-effctor"/>
</dbReference>
<dbReference type="InterPro" id="IPR051677">
    <property type="entry name" value="AfsR-DnrI-RedD_regulator"/>
</dbReference>
<dbReference type="EMBL" id="BONF01000009">
    <property type="protein sequence ID" value="GIF80456.1"/>
    <property type="molecule type" value="Genomic_DNA"/>
</dbReference>
<dbReference type="Gene3D" id="1.25.40.10">
    <property type="entry name" value="Tetratricopeptide repeat domain"/>
    <property type="match status" value="1"/>
</dbReference>
<dbReference type="SMART" id="SM00862">
    <property type="entry name" value="Trans_reg_C"/>
    <property type="match status" value="1"/>
</dbReference>
<dbReference type="Proteomes" id="UP000601223">
    <property type="component" value="Unassembled WGS sequence"/>
</dbReference>
<protein>
    <recommendedName>
        <fullName evidence="6">OmpR/PhoB-type domain-containing protein</fullName>
    </recommendedName>
</protein>
<dbReference type="PANTHER" id="PTHR35807:SF1">
    <property type="entry name" value="TRANSCRIPTIONAL REGULATOR REDD"/>
    <property type="match status" value="1"/>
</dbReference>
<dbReference type="RefSeq" id="WP_203743996.1">
    <property type="nucleotide sequence ID" value="NZ_BONF01000009.1"/>
</dbReference>
<sequence length="245" mass="27517">MEFQVLGPVQASVGNRRIELGDRKQRLVLAVLLLEPNQLVPLARLVDLLWRESPPTTARRVVQSHVSRLRSALAAASGDVTMVRRGMGYAVECDPERIDAYRFRSLLDQARNSDDARDRVRLLRQALGLWRGPALADAATHEVRDELCRGLDEARMAAVEERFDAELELGRDSQLVDELTDLAARYPHRQKLTFHLMLALYRAGRSGEALRVYASTHRRLDAELGLQPSAGLRQLQIAILRGDPA</sequence>
<dbReference type="InterPro" id="IPR001867">
    <property type="entry name" value="OmpR/PhoB-type_DNA-bd"/>
</dbReference>
<evidence type="ECO:0000256" key="2">
    <source>
        <dbReference type="ARBA" id="ARBA00023015"/>
    </source>
</evidence>